<accession>A0A7Y0QJQ8</accession>
<name>A0A7Y0QJQ8_CELFI</name>
<keyword evidence="2" id="KW-1185">Reference proteome</keyword>
<dbReference type="RefSeq" id="WP_169325972.1">
    <property type="nucleotide sequence ID" value="NZ_JABCJJ010000044.1"/>
</dbReference>
<dbReference type="EMBL" id="JABCJJ010000044">
    <property type="protein sequence ID" value="NMR21602.1"/>
    <property type="molecule type" value="Genomic_DNA"/>
</dbReference>
<proteinExistence type="predicted"/>
<protein>
    <submittedName>
        <fullName evidence="1">Uncharacterized protein</fullName>
    </submittedName>
</protein>
<gene>
    <name evidence="1" type="ORF">HIR71_15485</name>
</gene>
<dbReference type="Proteomes" id="UP000562124">
    <property type="component" value="Unassembled WGS sequence"/>
</dbReference>
<dbReference type="AlphaFoldDB" id="A0A7Y0QJQ8"/>
<comment type="caution">
    <text evidence="1">The sequence shown here is derived from an EMBL/GenBank/DDBJ whole genome shotgun (WGS) entry which is preliminary data.</text>
</comment>
<evidence type="ECO:0000313" key="1">
    <source>
        <dbReference type="EMBL" id="NMR21602.1"/>
    </source>
</evidence>
<reference evidence="1 2" key="1">
    <citation type="submission" date="2020-04" db="EMBL/GenBank/DDBJ databases">
        <title>Sequencing and Assembly of C. fimi.</title>
        <authorList>
            <person name="Ramsey A.R."/>
        </authorList>
    </citation>
    <scope>NUCLEOTIDE SEQUENCE [LARGE SCALE GENOMIC DNA]</scope>
    <source>
        <strain evidence="1 2">SB</strain>
    </source>
</reference>
<sequence length="256" mass="28796">MATSAYWLERFPVSIENVFADGRASIRFYPGDGPPGPPPRDESGRWILTPPGLSIDRGAGFVGSVPVSELTRVREAEHELPLVPHHGSSALPHPPWLDPIDQAEPAGRSARRRARARPIPKSRVGTGGYAVYRGAIYRCVDRHAHQIRLVEPVTRPQPEGFVLGRHGEWTRVVTRDELTRLYYVTASARWRERVVDVVDTKGETAVIEVSTDPLHDQPRFAATDEGRWRARVPVHELTDLVELERDVELRDRRGAH</sequence>
<evidence type="ECO:0000313" key="2">
    <source>
        <dbReference type="Proteomes" id="UP000562124"/>
    </source>
</evidence>
<organism evidence="1 2">
    <name type="scientific">Cellulomonas fimi</name>
    <dbReference type="NCBI Taxonomy" id="1708"/>
    <lineage>
        <taxon>Bacteria</taxon>
        <taxon>Bacillati</taxon>
        <taxon>Actinomycetota</taxon>
        <taxon>Actinomycetes</taxon>
        <taxon>Micrococcales</taxon>
        <taxon>Cellulomonadaceae</taxon>
        <taxon>Cellulomonas</taxon>
    </lineage>
</organism>